<reference evidence="2" key="2">
    <citation type="submission" date="2022-01" db="EMBL/GenBank/DDBJ databases">
        <authorList>
            <person name="Yamashiro T."/>
            <person name="Shiraishi A."/>
            <person name="Satake H."/>
            <person name="Nakayama K."/>
        </authorList>
    </citation>
    <scope>NUCLEOTIDE SEQUENCE</scope>
</reference>
<organism evidence="2 3">
    <name type="scientific">Tanacetum coccineum</name>
    <dbReference type="NCBI Taxonomy" id="301880"/>
    <lineage>
        <taxon>Eukaryota</taxon>
        <taxon>Viridiplantae</taxon>
        <taxon>Streptophyta</taxon>
        <taxon>Embryophyta</taxon>
        <taxon>Tracheophyta</taxon>
        <taxon>Spermatophyta</taxon>
        <taxon>Magnoliopsida</taxon>
        <taxon>eudicotyledons</taxon>
        <taxon>Gunneridae</taxon>
        <taxon>Pentapetalae</taxon>
        <taxon>asterids</taxon>
        <taxon>campanulids</taxon>
        <taxon>Asterales</taxon>
        <taxon>Asteraceae</taxon>
        <taxon>Asteroideae</taxon>
        <taxon>Anthemideae</taxon>
        <taxon>Anthemidinae</taxon>
        <taxon>Tanacetum</taxon>
    </lineage>
</organism>
<keyword evidence="3" id="KW-1185">Reference proteome</keyword>
<evidence type="ECO:0000256" key="1">
    <source>
        <dbReference type="SAM" id="MobiDB-lite"/>
    </source>
</evidence>
<dbReference type="EMBL" id="BQNB010013698">
    <property type="protein sequence ID" value="GJT19194.1"/>
    <property type="molecule type" value="Genomic_DNA"/>
</dbReference>
<evidence type="ECO:0000313" key="3">
    <source>
        <dbReference type="Proteomes" id="UP001151760"/>
    </source>
</evidence>
<sequence length="92" mass="10009">MHPKASLYSARNLGGKEIKPKPTKGSIVTSAAPEKATSASAELEGELSRRSETASAYLLDNFVSTKMKHFPFEGMLLKLESALKVRSDAGRW</sequence>
<gene>
    <name evidence="2" type="ORF">Tco_0877900</name>
</gene>
<accession>A0ABQ5C276</accession>
<dbReference type="Proteomes" id="UP001151760">
    <property type="component" value="Unassembled WGS sequence"/>
</dbReference>
<proteinExistence type="predicted"/>
<feature type="region of interest" description="Disordered" evidence="1">
    <location>
        <begin position="1"/>
        <end position="46"/>
    </location>
</feature>
<comment type="caution">
    <text evidence="2">The sequence shown here is derived from an EMBL/GenBank/DDBJ whole genome shotgun (WGS) entry which is preliminary data.</text>
</comment>
<reference evidence="2" key="1">
    <citation type="journal article" date="2022" name="Int. J. Mol. Sci.">
        <title>Draft Genome of Tanacetum Coccineum: Genomic Comparison of Closely Related Tanacetum-Family Plants.</title>
        <authorList>
            <person name="Yamashiro T."/>
            <person name="Shiraishi A."/>
            <person name="Nakayama K."/>
            <person name="Satake H."/>
        </authorList>
    </citation>
    <scope>NUCLEOTIDE SEQUENCE</scope>
</reference>
<protein>
    <submittedName>
        <fullName evidence="2">Uncharacterized protein</fullName>
    </submittedName>
</protein>
<name>A0ABQ5C276_9ASTR</name>
<evidence type="ECO:0000313" key="2">
    <source>
        <dbReference type="EMBL" id="GJT19194.1"/>
    </source>
</evidence>